<dbReference type="eggNOG" id="KOG3656">
    <property type="taxonomic scope" value="Eukaryota"/>
</dbReference>
<protein>
    <submittedName>
        <fullName evidence="11 13">N-formyl peptide receptor 3-like</fullName>
    </submittedName>
</protein>
<dbReference type="AGR" id="Xenbase:XB-GENE-29093507"/>
<dbReference type="PANTHER" id="PTHR24225:SF71">
    <property type="entry name" value="C3A ANAPHYLATOXIN CHEMOTACTIC RECEPTOR-LIKE"/>
    <property type="match status" value="1"/>
</dbReference>
<evidence type="ECO:0000313" key="12">
    <source>
        <dbReference type="Proteomes" id="UP000008143"/>
    </source>
</evidence>
<dbReference type="GO" id="GO:0005886">
    <property type="term" value="C:plasma membrane"/>
    <property type="evidence" value="ECO:0000318"/>
    <property type="project" value="GO_Central"/>
</dbReference>
<dbReference type="PANTHER" id="PTHR24225">
    <property type="entry name" value="CHEMOTACTIC RECEPTOR"/>
    <property type="match status" value="1"/>
</dbReference>
<keyword evidence="7" id="KW-0807">Transducer</keyword>
<evidence type="ECO:0000256" key="6">
    <source>
        <dbReference type="ARBA" id="ARBA00023170"/>
    </source>
</evidence>
<evidence type="ECO:0000256" key="4">
    <source>
        <dbReference type="ARBA" id="ARBA00023040"/>
    </source>
</evidence>
<feature type="transmembrane region" description="Helical" evidence="9">
    <location>
        <begin position="298"/>
        <end position="324"/>
    </location>
</feature>
<accession>F7DX06</accession>
<feature type="transmembrane region" description="Helical" evidence="9">
    <location>
        <begin position="26"/>
        <end position="52"/>
    </location>
</feature>
<evidence type="ECO:0000256" key="3">
    <source>
        <dbReference type="ARBA" id="ARBA00022989"/>
    </source>
</evidence>
<dbReference type="Xenbase" id="XB-GENE-29093507">
    <property type="gene designation" value="LOC116407926"/>
</dbReference>
<feature type="transmembrane region" description="Helical" evidence="9">
    <location>
        <begin position="104"/>
        <end position="122"/>
    </location>
</feature>
<evidence type="ECO:0000256" key="9">
    <source>
        <dbReference type="SAM" id="Phobius"/>
    </source>
</evidence>
<evidence type="ECO:0000256" key="1">
    <source>
        <dbReference type="ARBA" id="ARBA00004141"/>
    </source>
</evidence>
<dbReference type="HOGENOM" id="CLU_009579_8_0_1"/>
<dbReference type="AlphaFoldDB" id="F7DX06"/>
<evidence type="ECO:0000313" key="14">
    <source>
        <dbReference type="Xenbase" id="XB-GENE-29093507"/>
    </source>
</evidence>
<dbReference type="RefSeq" id="XP_031750061.1">
    <property type="nucleotide sequence ID" value="XM_031894201.1"/>
</dbReference>
<sequence>MITQNFCFAISEYVSQMKNSTHSDTAIWYCSFVVILLAYPVGLIGNAIVIFVTAFKMKDNKNKIWFLNLAVADLAFLLCVPLDAIVFVKEGWIFGLELCKLNNFLYVCNMFASILIIMALNIDRALSIAKPIWHMRFYSENISYWTCTCMWALALALSIPVYIHSGEYKHGGATYCLPFNTLFLHLFESEKEPDTSEAITNLVKIDNMSSTEMSLTTGATSAQHELKGFSYNQKHCGGGQCCSRQETLQRLQEIRFLGDSFMISSLVLTYIVPLCVILFSNVMVALKVQKSQTVHSSRLYRIIVMVVLVYFLSWTPVASSYVVLLVGEYNENIELLDNMYSLTPLLISISYLNSCLNPIMYVLVSRRIRRRISDMIRMIKSRTSV</sequence>
<dbReference type="Gene3D" id="1.20.1070.10">
    <property type="entry name" value="Rhodopsin 7-helix transmembrane proteins"/>
    <property type="match status" value="2"/>
</dbReference>
<dbReference type="Proteomes" id="UP000008143">
    <property type="component" value="Chromosome 10"/>
</dbReference>
<dbReference type="PROSITE" id="PS50262">
    <property type="entry name" value="G_PROTEIN_RECEP_F1_2"/>
    <property type="match status" value="1"/>
</dbReference>
<dbReference type="GO" id="GO:0007200">
    <property type="term" value="P:phospholipase C-activating G protein-coupled receptor signaling pathway"/>
    <property type="evidence" value="ECO:0000318"/>
    <property type="project" value="GO_Central"/>
</dbReference>
<keyword evidence="2 9" id="KW-0812">Transmembrane</keyword>
<reference evidence="13" key="3">
    <citation type="submission" date="2025-04" db="UniProtKB">
        <authorList>
            <consortium name="RefSeq"/>
        </authorList>
    </citation>
    <scope>IDENTIFICATION</scope>
    <source>
        <strain evidence="13">Nigerian</strain>
        <tissue evidence="13">Liver and blood</tissue>
    </source>
</reference>
<dbReference type="Ensembl" id="ENSXETT00000037742">
    <property type="protein sequence ID" value="ENSXETP00000037742"/>
    <property type="gene ID" value="ENSXETG00000017325"/>
</dbReference>
<proteinExistence type="inferred from homology"/>
<dbReference type="GO" id="GO:0007204">
    <property type="term" value="P:positive regulation of cytosolic calcium ion concentration"/>
    <property type="evidence" value="ECO:0000318"/>
    <property type="project" value="GO_Central"/>
</dbReference>
<reference evidence="11" key="2">
    <citation type="submission" date="2011-06" db="UniProtKB">
        <authorList>
            <consortium name="Ensembl"/>
        </authorList>
    </citation>
    <scope>IDENTIFICATION</scope>
</reference>
<dbReference type="PRINTS" id="PR00237">
    <property type="entry name" value="GPCRRHODOPSN"/>
</dbReference>
<feature type="domain" description="G-protein coupled receptors family 1 profile" evidence="10">
    <location>
        <begin position="45"/>
        <end position="361"/>
    </location>
</feature>
<name>F7DX06_XENTR</name>
<comment type="similarity">
    <text evidence="8">Belongs to the chemokine-like receptor (CMKLR) family.</text>
</comment>
<dbReference type="Pfam" id="PF00001">
    <property type="entry name" value="7tm_1"/>
    <property type="match status" value="2"/>
</dbReference>
<comment type="subcellular location">
    <subcellularLocation>
        <location evidence="1">Membrane</location>
        <topology evidence="1">Multi-pass membrane protein</topology>
    </subcellularLocation>
</comment>
<keyword evidence="4" id="KW-0297">G-protein coupled receptor</keyword>
<gene>
    <name evidence="11 13 14" type="primary">LOC116407926</name>
</gene>
<evidence type="ECO:0000313" key="11">
    <source>
        <dbReference type="Ensembl" id="ENSXETP00000037742"/>
    </source>
</evidence>
<feature type="transmembrane region" description="Helical" evidence="9">
    <location>
        <begin position="344"/>
        <end position="364"/>
    </location>
</feature>
<feature type="transmembrane region" description="Helical" evidence="9">
    <location>
        <begin position="261"/>
        <end position="286"/>
    </location>
</feature>
<evidence type="ECO:0000259" key="10">
    <source>
        <dbReference type="PROSITE" id="PS50262"/>
    </source>
</evidence>
<dbReference type="KEGG" id="xtr:116407926"/>
<dbReference type="InterPro" id="IPR000826">
    <property type="entry name" value="Formyl_rcpt-rel"/>
</dbReference>
<dbReference type="OMA" id="WHMRFYS"/>
<evidence type="ECO:0000256" key="8">
    <source>
        <dbReference type="ARBA" id="ARBA00025736"/>
    </source>
</evidence>
<dbReference type="GeneID" id="116407926"/>
<dbReference type="GeneTree" id="ENSGT00940000160642"/>
<evidence type="ECO:0000256" key="7">
    <source>
        <dbReference type="ARBA" id="ARBA00023224"/>
    </source>
</evidence>
<evidence type="ECO:0000256" key="2">
    <source>
        <dbReference type="ARBA" id="ARBA00022692"/>
    </source>
</evidence>
<organism evidence="11">
    <name type="scientific">Xenopus tropicalis</name>
    <name type="common">Western clawed frog</name>
    <name type="synonym">Silurana tropicalis</name>
    <dbReference type="NCBI Taxonomy" id="8364"/>
    <lineage>
        <taxon>Eukaryota</taxon>
        <taxon>Metazoa</taxon>
        <taxon>Chordata</taxon>
        <taxon>Craniata</taxon>
        <taxon>Vertebrata</taxon>
        <taxon>Euteleostomi</taxon>
        <taxon>Amphibia</taxon>
        <taxon>Batrachia</taxon>
        <taxon>Anura</taxon>
        <taxon>Pipoidea</taxon>
        <taxon>Pipidae</taxon>
        <taxon>Xenopodinae</taxon>
        <taxon>Xenopus</taxon>
        <taxon>Silurana</taxon>
    </lineage>
</organism>
<feature type="transmembrane region" description="Helical" evidence="9">
    <location>
        <begin position="64"/>
        <end position="84"/>
    </location>
</feature>
<keyword evidence="6" id="KW-0675">Receptor</keyword>
<dbReference type="GO" id="GO:0006954">
    <property type="term" value="P:inflammatory response"/>
    <property type="evidence" value="ECO:0000318"/>
    <property type="project" value="GO_Central"/>
</dbReference>
<dbReference type="GO" id="GO:0004875">
    <property type="term" value="F:complement receptor activity"/>
    <property type="evidence" value="ECO:0000318"/>
    <property type="project" value="GO_Central"/>
</dbReference>
<keyword evidence="3 9" id="KW-1133">Transmembrane helix</keyword>
<feature type="transmembrane region" description="Helical" evidence="9">
    <location>
        <begin position="142"/>
        <end position="163"/>
    </location>
</feature>
<keyword evidence="12" id="KW-1185">Reference proteome</keyword>
<dbReference type="InterPro" id="IPR017452">
    <property type="entry name" value="GPCR_Rhodpsn_7TM"/>
</dbReference>
<keyword evidence="5 9" id="KW-0472">Membrane</keyword>
<dbReference type="SMART" id="SM01381">
    <property type="entry name" value="7TM_GPCR_Srsx"/>
    <property type="match status" value="1"/>
</dbReference>
<dbReference type="SUPFAM" id="SSF81321">
    <property type="entry name" value="Family A G protein-coupled receptor-like"/>
    <property type="match status" value="1"/>
</dbReference>
<evidence type="ECO:0000313" key="13">
    <source>
        <dbReference type="RefSeq" id="XP_031750061.1"/>
    </source>
</evidence>
<dbReference type="InterPro" id="IPR000276">
    <property type="entry name" value="GPCR_Rhodpsn"/>
</dbReference>
<dbReference type="GO" id="GO:0004930">
    <property type="term" value="F:G protein-coupled receptor activity"/>
    <property type="evidence" value="ECO:0000318"/>
    <property type="project" value="GO_Central"/>
</dbReference>
<reference evidence="11" key="1">
    <citation type="journal article" date="2010" name="Science">
        <title>The genome of the Western clawed frog Xenopus tropicalis.</title>
        <authorList>
            <person name="Hellsten U."/>
            <person name="Harland R.M."/>
            <person name="Gilchrist M.J."/>
            <person name="Hendrix D."/>
            <person name="Jurka J."/>
            <person name="Kapitonov V."/>
            <person name="Ovcharenko I."/>
            <person name="Putnam N.H."/>
            <person name="Shu S."/>
            <person name="Taher L."/>
            <person name="Blitz I.L."/>
            <person name="Blumberg B."/>
            <person name="Dichmann D.S."/>
            <person name="Dubchak I."/>
            <person name="Amaya E."/>
            <person name="Detter J.C."/>
            <person name="Fletcher R."/>
            <person name="Gerhard D.S."/>
            <person name="Goodstein D."/>
            <person name="Graves T."/>
            <person name="Grigoriev I.V."/>
            <person name="Grimwood J."/>
            <person name="Kawashima T."/>
            <person name="Lindquist E."/>
            <person name="Lucas S.M."/>
            <person name="Mead P.E."/>
            <person name="Mitros T."/>
            <person name="Ogino H."/>
            <person name="Ohta Y."/>
            <person name="Poliakov A.V."/>
            <person name="Pollet N."/>
            <person name="Robert J."/>
            <person name="Salamov A."/>
            <person name="Sater A.K."/>
            <person name="Schmutz J."/>
            <person name="Terry A."/>
            <person name="Vize P.D."/>
            <person name="Warren W.C."/>
            <person name="Wells D."/>
            <person name="Wills A."/>
            <person name="Wilson R.K."/>
            <person name="Zimmerman L.B."/>
            <person name="Zorn A.M."/>
            <person name="Grainger R."/>
            <person name="Grammer T."/>
            <person name="Khokha M.K."/>
            <person name="Richardson P.M."/>
            <person name="Rokhsar D.S."/>
        </authorList>
    </citation>
    <scope>NUCLEOTIDE SEQUENCE [LARGE SCALE GENOMIC DNA]</scope>
    <source>
        <strain evidence="11">Nigerian</strain>
    </source>
</reference>
<evidence type="ECO:0000256" key="5">
    <source>
        <dbReference type="ARBA" id="ARBA00023136"/>
    </source>
</evidence>
<dbReference type="OrthoDB" id="9908582at2759"/>
<dbReference type="GO" id="GO:0002430">
    <property type="term" value="P:complement receptor mediated signaling pathway"/>
    <property type="evidence" value="ECO:0000318"/>
    <property type="project" value="GO_Central"/>
</dbReference>